<dbReference type="FunFam" id="3.40.50.2300:FF:000021">
    <property type="entry name" value="Two-component system response regulator KdpE"/>
    <property type="match status" value="1"/>
</dbReference>
<organism evidence="14 15">
    <name type="scientific">Hydrogenoanaerobacterium saccharovorans</name>
    <dbReference type="NCBI Taxonomy" id="474960"/>
    <lineage>
        <taxon>Bacteria</taxon>
        <taxon>Bacillati</taxon>
        <taxon>Bacillota</taxon>
        <taxon>Clostridia</taxon>
        <taxon>Eubacteriales</taxon>
        <taxon>Oscillospiraceae</taxon>
        <taxon>Hydrogenoanaerobacterium</taxon>
    </lineage>
</organism>
<comment type="function">
    <text evidence="9">May play the central regulatory role in sporulation. It may be an element of the effector pathway responsible for the activation of sporulation genes in response to nutritional stress. Spo0A may act in concert with spo0H (a sigma factor) to control the expression of some genes that are critical to the sporulation process.</text>
</comment>
<dbReference type="PROSITE" id="PS51755">
    <property type="entry name" value="OMPR_PHOB"/>
    <property type="match status" value="1"/>
</dbReference>
<dbReference type="InterPro" id="IPR039420">
    <property type="entry name" value="WalR-like"/>
</dbReference>
<gene>
    <name evidence="14" type="ORF">SAMN05216180_1694</name>
</gene>
<dbReference type="GO" id="GO:0045893">
    <property type="term" value="P:positive regulation of DNA-templated transcription"/>
    <property type="evidence" value="ECO:0007669"/>
    <property type="project" value="UniProtKB-ARBA"/>
</dbReference>
<dbReference type="PANTHER" id="PTHR48111">
    <property type="entry name" value="REGULATOR OF RPOS"/>
    <property type="match status" value="1"/>
</dbReference>
<evidence type="ECO:0000256" key="6">
    <source>
        <dbReference type="ARBA" id="ARBA00023015"/>
    </source>
</evidence>
<dbReference type="PANTHER" id="PTHR48111:SF50">
    <property type="entry name" value="KDP OPERON TRANSCRIPTIONAL REGULATORY PROTEIN KDPE"/>
    <property type="match status" value="1"/>
</dbReference>
<dbReference type="InterPro" id="IPR001867">
    <property type="entry name" value="OmpR/PhoB-type_DNA-bd"/>
</dbReference>
<dbReference type="InterPro" id="IPR001789">
    <property type="entry name" value="Sig_transdc_resp-reg_receiver"/>
</dbReference>
<evidence type="ECO:0000259" key="12">
    <source>
        <dbReference type="PROSITE" id="PS50110"/>
    </source>
</evidence>
<dbReference type="EMBL" id="FOCG01000001">
    <property type="protein sequence ID" value="SEM77425.1"/>
    <property type="molecule type" value="Genomic_DNA"/>
</dbReference>
<protein>
    <recommendedName>
        <fullName evidence="2">Stage 0 sporulation protein A homolog</fullName>
    </recommendedName>
</protein>
<evidence type="ECO:0000313" key="15">
    <source>
        <dbReference type="Proteomes" id="UP000199158"/>
    </source>
</evidence>
<dbReference type="InterPro" id="IPR036388">
    <property type="entry name" value="WH-like_DNA-bd_sf"/>
</dbReference>
<dbReference type="Pfam" id="PF00072">
    <property type="entry name" value="Response_reg"/>
    <property type="match status" value="1"/>
</dbReference>
<evidence type="ECO:0000256" key="8">
    <source>
        <dbReference type="ARBA" id="ARBA00023163"/>
    </source>
</evidence>
<dbReference type="RefSeq" id="WP_092753529.1">
    <property type="nucleotide sequence ID" value="NZ_FOCG01000001.1"/>
</dbReference>
<evidence type="ECO:0000256" key="3">
    <source>
        <dbReference type="ARBA" id="ARBA00022490"/>
    </source>
</evidence>
<dbReference type="Proteomes" id="UP000199158">
    <property type="component" value="Unassembled WGS sequence"/>
</dbReference>
<dbReference type="OrthoDB" id="9802426at2"/>
<keyword evidence="7 11" id="KW-0238">DNA-binding</keyword>
<dbReference type="Gene3D" id="3.40.50.2300">
    <property type="match status" value="1"/>
</dbReference>
<keyword evidence="6" id="KW-0805">Transcription regulation</keyword>
<dbReference type="Pfam" id="PF00486">
    <property type="entry name" value="Trans_reg_C"/>
    <property type="match status" value="1"/>
</dbReference>
<evidence type="ECO:0000256" key="11">
    <source>
        <dbReference type="PROSITE-ProRule" id="PRU01091"/>
    </source>
</evidence>
<dbReference type="GO" id="GO:0005829">
    <property type="term" value="C:cytosol"/>
    <property type="evidence" value="ECO:0007669"/>
    <property type="project" value="TreeGrafter"/>
</dbReference>
<evidence type="ECO:0000259" key="13">
    <source>
        <dbReference type="PROSITE" id="PS51755"/>
    </source>
</evidence>
<feature type="domain" description="Response regulatory" evidence="12">
    <location>
        <begin position="6"/>
        <end position="119"/>
    </location>
</feature>
<dbReference type="STRING" id="474960.SAMN05216180_1694"/>
<feature type="domain" description="OmpR/PhoB-type" evidence="13">
    <location>
        <begin position="131"/>
        <end position="232"/>
    </location>
</feature>
<evidence type="ECO:0000256" key="9">
    <source>
        <dbReference type="ARBA" id="ARBA00024867"/>
    </source>
</evidence>
<evidence type="ECO:0000256" key="7">
    <source>
        <dbReference type="ARBA" id="ARBA00023125"/>
    </source>
</evidence>
<dbReference type="GO" id="GO:0032993">
    <property type="term" value="C:protein-DNA complex"/>
    <property type="evidence" value="ECO:0007669"/>
    <property type="project" value="TreeGrafter"/>
</dbReference>
<dbReference type="SUPFAM" id="SSF52172">
    <property type="entry name" value="CheY-like"/>
    <property type="match status" value="1"/>
</dbReference>
<keyword evidence="8" id="KW-0804">Transcription</keyword>
<comment type="subcellular location">
    <subcellularLocation>
        <location evidence="1">Cytoplasm</location>
    </subcellularLocation>
</comment>
<evidence type="ECO:0000256" key="10">
    <source>
        <dbReference type="PROSITE-ProRule" id="PRU00169"/>
    </source>
</evidence>
<evidence type="ECO:0000256" key="5">
    <source>
        <dbReference type="ARBA" id="ARBA00023012"/>
    </source>
</evidence>
<dbReference type="InterPro" id="IPR011006">
    <property type="entry name" value="CheY-like_superfamily"/>
</dbReference>
<dbReference type="GO" id="GO:0000987">
    <property type="term" value="F:cis-regulatory region sequence-specific DNA binding"/>
    <property type="evidence" value="ECO:0007669"/>
    <property type="project" value="UniProtKB-ARBA"/>
</dbReference>
<keyword evidence="3" id="KW-0963">Cytoplasm</keyword>
<dbReference type="SMART" id="SM00862">
    <property type="entry name" value="Trans_reg_C"/>
    <property type="match status" value="1"/>
</dbReference>
<dbReference type="Gene3D" id="1.10.10.10">
    <property type="entry name" value="Winged helix-like DNA-binding domain superfamily/Winged helix DNA-binding domain"/>
    <property type="match status" value="1"/>
</dbReference>
<reference evidence="14 15" key="1">
    <citation type="submission" date="2016-10" db="EMBL/GenBank/DDBJ databases">
        <authorList>
            <person name="de Groot N.N."/>
        </authorList>
    </citation>
    <scope>NUCLEOTIDE SEQUENCE [LARGE SCALE GENOMIC DNA]</scope>
    <source>
        <strain evidence="14 15">CGMCC 1.5070</strain>
    </source>
</reference>
<dbReference type="PROSITE" id="PS50110">
    <property type="entry name" value="RESPONSE_REGULATORY"/>
    <property type="match status" value="1"/>
</dbReference>
<accession>A0A1H8B3B3</accession>
<dbReference type="AlphaFoldDB" id="A0A1H8B3B3"/>
<dbReference type="CDD" id="cd00383">
    <property type="entry name" value="trans_reg_C"/>
    <property type="match status" value="1"/>
</dbReference>
<evidence type="ECO:0000256" key="2">
    <source>
        <dbReference type="ARBA" id="ARBA00018672"/>
    </source>
</evidence>
<dbReference type="CDD" id="cd17620">
    <property type="entry name" value="REC_OmpR_KdpE-like"/>
    <property type="match status" value="1"/>
</dbReference>
<name>A0A1H8B3B3_9FIRM</name>
<feature type="modified residue" description="4-aspartylphosphate" evidence="10">
    <location>
        <position position="55"/>
    </location>
</feature>
<evidence type="ECO:0000256" key="4">
    <source>
        <dbReference type="ARBA" id="ARBA00022553"/>
    </source>
</evidence>
<keyword evidence="4 10" id="KW-0597">Phosphoprotein</keyword>
<keyword evidence="5" id="KW-0902">Two-component regulatory system</keyword>
<dbReference type="SMART" id="SM00448">
    <property type="entry name" value="REC"/>
    <property type="match status" value="1"/>
</dbReference>
<keyword evidence="15" id="KW-1185">Reference proteome</keyword>
<sequence>MANKVTILIVEDERAISNFISTILTSNGYRTIKTETGRETLSLITSHCPDVVLLDLGLPDMDGLEVIKAVREWSTIPIIVVSARGYEREKVEALDLGADDYITKPFGTSELLARIRTALRHSIKPETGDVSSSIRFSTGGFVIDFEKRMVSVDGVDVHLTQIEYKIVALLSRYAGRVLTYDTIIEQIWGPFAAGDNQILRVNMANIRRKIEKNPAEPRYILTEVGVGYRMSDCD</sequence>
<evidence type="ECO:0000313" key="14">
    <source>
        <dbReference type="EMBL" id="SEM77425.1"/>
    </source>
</evidence>
<proteinExistence type="predicted"/>
<dbReference type="GO" id="GO:0042802">
    <property type="term" value="F:identical protein binding"/>
    <property type="evidence" value="ECO:0007669"/>
    <property type="project" value="UniProtKB-ARBA"/>
</dbReference>
<dbReference type="GO" id="GO:0000156">
    <property type="term" value="F:phosphorelay response regulator activity"/>
    <property type="evidence" value="ECO:0007669"/>
    <property type="project" value="TreeGrafter"/>
</dbReference>
<feature type="DNA-binding region" description="OmpR/PhoB-type" evidence="11">
    <location>
        <begin position="131"/>
        <end position="232"/>
    </location>
</feature>
<evidence type="ECO:0000256" key="1">
    <source>
        <dbReference type="ARBA" id="ARBA00004496"/>
    </source>
</evidence>